<evidence type="ECO:0000256" key="1">
    <source>
        <dbReference type="SAM" id="Phobius"/>
    </source>
</evidence>
<name>W9GQQ0_9MICO</name>
<gene>
    <name evidence="2" type="ORF">N864_07880</name>
</gene>
<organism evidence="2 3">
    <name type="scientific">Intrasporangium chromatireducens Q5-1</name>
    <dbReference type="NCBI Taxonomy" id="584657"/>
    <lineage>
        <taxon>Bacteria</taxon>
        <taxon>Bacillati</taxon>
        <taxon>Actinomycetota</taxon>
        <taxon>Actinomycetes</taxon>
        <taxon>Micrococcales</taxon>
        <taxon>Intrasporangiaceae</taxon>
        <taxon>Intrasporangium</taxon>
    </lineage>
</organism>
<evidence type="ECO:0000313" key="2">
    <source>
        <dbReference type="EMBL" id="EWT07397.1"/>
    </source>
</evidence>
<dbReference type="AlphaFoldDB" id="W9GQQ0"/>
<feature type="transmembrane region" description="Helical" evidence="1">
    <location>
        <begin position="313"/>
        <end position="331"/>
    </location>
</feature>
<feature type="transmembrane region" description="Helical" evidence="1">
    <location>
        <begin position="343"/>
        <end position="363"/>
    </location>
</feature>
<keyword evidence="1" id="KW-0472">Membrane</keyword>
<keyword evidence="1" id="KW-0812">Transmembrane</keyword>
<feature type="transmembrane region" description="Helical" evidence="1">
    <location>
        <begin position="80"/>
        <end position="99"/>
    </location>
</feature>
<dbReference type="InterPro" id="IPR036259">
    <property type="entry name" value="MFS_trans_sf"/>
</dbReference>
<dbReference type="Proteomes" id="UP000019494">
    <property type="component" value="Unassembled WGS sequence"/>
</dbReference>
<dbReference type="PATRIC" id="fig|584657.3.peg.654"/>
<dbReference type="EMBL" id="AWQS01000013">
    <property type="protein sequence ID" value="EWT07397.1"/>
    <property type="molecule type" value="Genomic_DNA"/>
</dbReference>
<dbReference type="PANTHER" id="PTHR23542:SF1">
    <property type="entry name" value="MAJOR FACILITATOR SUPERFAMILY (MFS) PROFILE DOMAIN-CONTAINING PROTEIN"/>
    <property type="match status" value="1"/>
</dbReference>
<dbReference type="OrthoDB" id="9180256at2"/>
<keyword evidence="3" id="KW-1185">Reference proteome</keyword>
<dbReference type="RefSeq" id="WP_034713433.1">
    <property type="nucleotide sequence ID" value="NZ_AWQS01000013.1"/>
</dbReference>
<dbReference type="PANTHER" id="PTHR23542">
    <property type="match status" value="1"/>
</dbReference>
<dbReference type="Gene3D" id="1.20.1250.20">
    <property type="entry name" value="MFS general substrate transporter like domains"/>
    <property type="match status" value="1"/>
</dbReference>
<proteinExistence type="predicted"/>
<feature type="transmembrane region" description="Helical" evidence="1">
    <location>
        <begin position="375"/>
        <end position="397"/>
    </location>
</feature>
<protein>
    <submittedName>
        <fullName evidence="2">MFS transporter</fullName>
    </submittedName>
</protein>
<feature type="transmembrane region" description="Helical" evidence="1">
    <location>
        <begin position="289"/>
        <end position="307"/>
    </location>
</feature>
<sequence length="414" mass="41042">MSPLQSYRRLFGLTGPTYVVVAFLARLPLAMSQLGVLLLVATATGSYGAGGASAGALAIANAIGAPLWGALADRVGQRPVVLVQSIGGALGIAGLLATVHSGAPWGYAAATSAVAGLLLPQIGPLARVRWRPITAGTGEHRPRLVATAFSYEGAADEASFVLGPALVGLGVSIASPTAALAGAAVVLALFGAWFALDRTARLTDAARSAGSAGAGRLLTPALVLLCVSQLVIGTVFGSVQTGTSVIATAAGQPGLTGYFHALLGVGSVVAGLGMAAVPARFALAARLRWFAVTLLVLAVPLLLVGSLGTLAPVLLVLGFSVAPYMITTFMLGARVTSAARTGAAMTLLAAATGLGYALGAAIAGRLADWGGHTPAFAVTVGAGVLAVLVSWSGAATLTRADVPHPEPEPQPVTA</sequence>
<accession>W9GQQ0</accession>
<keyword evidence="1" id="KW-1133">Transmembrane helix</keyword>
<evidence type="ECO:0000313" key="3">
    <source>
        <dbReference type="Proteomes" id="UP000019494"/>
    </source>
</evidence>
<reference evidence="3" key="1">
    <citation type="submission" date="2013-08" db="EMBL/GenBank/DDBJ databases">
        <title>Intrasporangium oryzae NRRL B-24470.</title>
        <authorList>
            <person name="Liu H."/>
            <person name="Wang G."/>
        </authorList>
    </citation>
    <scope>NUCLEOTIDE SEQUENCE [LARGE SCALE GENOMIC DNA]</scope>
    <source>
        <strain evidence="3">Q5-1</strain>
    </source>
</reference>
<feature type="transmembrane region" description="Helical" evidence="1">
    <location>
        <begin position="257"/>
        <end position="277"/>
    </location>
</feature>
<feature type="transmembrane region" description="Helical" evidence="1">
    <location>
        <begin position="217"/>
        <end position="237"/>
    </location>
</feature>
<feature type="transmembrane region" description="Helical" evidence="1">
    <location>
        <begin position="173"/>
        <end position="196"/>
    </location>
</feature>
<comment type="caution">
    <text evidence="2">The sequence shown here is derived from an EMBL/GenBank/DDBJ whole genome shotgun (WGS) entry which is preliminary data.</text>
</comment>
<feature type="transmembrane region" description="Helical" evidence="1">
    <location>
        <begin position="47"/>
        <end position="68"/>
    </location>
</feature>
<dbReference type="SUPFAM" id="SSF103473">
    <property type="entry name" value="MFS general substrate transporter"/>
    <property type="match status" value="1"/>
</dbReference>